<protein>
    <recommendedName>
        <fullName evidence="3">Nucleotide-diphospho-sugar transferase domain-containing protein</fullName>
    </recommendedName>
</protein>
<gene>
    <name evidence="1" type="ORF">KTS45_13445</name>
</gene>
<dbReference type="OrthoDB" id="204927at2157"/>
<proteinExistence type="predicted"/>
<name>A0A8J7YC78_9EURY</name>
<organism evidence="1 2">
    <name type="scientific">Haloarcula limicola</name>
    <dbReference type="NCBI Taxonomy" id="1429915"/>
    <lineage>
        <taxon>Archaea</taxon>
        <taxon>Methanobacteriati</taxon>
        <taxon>Methanobacteriota</taxon>
        <taxon>Stenosarchaea group</taxon>
        <taxon>Halobacteria</taxon>
        <taxon>Halobacteriales</taxon>
        <taxon>Haloarculaceae</taxon>
        <taxon>Haloarcula</taxon>
    </lineage>
</organism>
<dbReference type="AlphaFoldDB" id="A0A8J7YC78"/>
<dbReference type="EMBL" id="JAHQXF010000002">
    <property type="protein sequence ID" value="MBV0925204.1"/>
    <property type="molecule type" value="Genomic_DNA"/>
</dbReference>
<dbReference type="RefSeq" id="WP_162318041.1">
    <property type="nucleotide sequence ID" value="NZ_JAHQXF010000002.1"/>
</dbReference>
<evidence type="ECO:0000313" key="1">
    <source>
        <dbReference type="EMBL" id="MBV0925204.1"/>
    </source>
</evidence>
<sequence>MERGILYIAKGDEFVQEAIISAQRTKSVMPDCPITLVADHDPTEDCFDRVLLDESPFLKRDKAAAMQRTPYERTLYLDTDIYLEQPVWELFDILDDFDVAIRMAREMAHIPTGGSTTVDGVPPGVPEFNGGVIAYRDTETVMEMLADWASRCLPEHEWDQRTLRPALYHSDVRLCPIQNRYNCMYRFDNKVVGEIKVFHGPLIDRERNSIDTNTAREKLNTTEGFRIHRNYLNTLFVDPPLPLTTKARISVRRFYELFREQGLRETIRRTLQYFSTS</sequence>
<evidence type="ECO:0008006" key="3">
    <source>
        <dbReference type="Google" id="ProtNLM"/>
    </source>
</evidence>
<comment type="caution">
    <text evidence="1">The sequence shown here is derived from an EMBL/GenBank/DDBJ whole genome shotgun (WGS) entry which is preliminary data.</text>
</comment>
<dbReference type="SUPFAM" id="SSF53448">
    <property type="entry name" value="Nucleotide-diphospho-sugar transferases"/>
    <property type="match status" value="1"/>
</dbReference>
<evidence type="ECO:0000313" key="2">
    <source>
        <dbReference type="Proteomes" id="UP000766550"/>
    </source>
</evidence>
<dbReference type="InterPro" id="IPR029044">
    <property type="entry name" value="Nucleotide-diphossugar_trans"/>
</dbReference>
<reference evidence="1 2" key="1">
    <citation type="submission" date="2021-06" db="EMBL/GenBank/DDBJ databases">
        <title>New haloarchaea isolates fom saline soil.</title>
        <authorList>
            <person name="Duran-Viseras A."/>
            <person name="Sanchez-Porro C.S."/>
            <person name="Ventosa A."/>
        </authorList>
    </citation>
    <scope>NUCLEOTIDE SEQUENCE [LARGE SCALE GENOMIC DNA]</scope>
    <source>
        <strain evidence="1 2">JCM 183640</strain>
    </source>
</reference>
<accession>A0A8J7YC78</accession>
<dbReference type="Proteomes" id="UP000766550">
    <property type="component" value="Unassembled WGS sequence"/>
</dbReference>
<keyword evidence="2" id="KW-1185">Reference proteome</keyword>
<dbReference type="Gene3D" id="3.90.550.10">
    <property type="entry name" value="Spore Coat Polysaccharide Biosynthesis Protein SpsA, Chain A"/>
    <property type="match status" value="1"/>
</dbReference>